<dbReference type="Pfam" id="PF03486">
    <property type="entry name" value="HI0933_like"/>
    <property type="match status" value="1"/>
</dbReference>
<dbReference type="EMBL" id="JACHEJ010000005">
    <property type="protein sequence ID" value="MBB6180386.1"/>
    <property type="molecule type" value="Genomic_DNA"/>
</dbReference>
<dbReference type="Gene3D" id="3.50.50.60">
    <property type="entry name" value="FAD/NAD(P)-binding domain"/>
    <property type="match status" value="1"/>
</dbReference>
<dbReference type="RefSeq" id="WP_077548462.1">
    <property type="nucleotide sequence ID" value="NZ_JACHEJ010000005.1"/>
</dbReference>
<evidence type="ECO:0008006" key="8">
    <source>
        <dbReference type="Google" id="ProtNLM"/>
    </source>
</evidence>
<dbReference type="AlphaFoldDB" id="A0A7W9Z0E2"/>
<keyword evidence="2" id="KW-0285">Flavoprotein</keyword>
<evidence type="ECO:0000256" key="3">
    <source>
        <dbReference type="ARBA" id="ARBA00022827"/>
    </source>
</evidence>
<dbReference type="SUPFAM" id="SSF51905">
    <property type="entry name" value="FAD/NAD(P)-binding domain"/>
    <property type="match status" value="1"/>
</dbReference>
<dbReference type="InterPro" id="IPR055178">
    <property type="entry name" value="RsdA/BaiN/AoA(So)-like_dom"/>
</dbReference>
<comment type="caution">
    <text evidence="6">The sequence shown here is derived from an EMBL/GenBank/DDBJ whole genome shotgun (WGS) entry which is preliminary data.</text>
</comment>
<evidence type="ECO:0000256" key="2">
    <source>
        <dbReference type="ARBA" id="ARBA00022630"/>
    </source>
</evidence>
<dbReference type="Gene3D" id="2.40.30.10">
    <property type="entry name" value="Translation factors"/>
    <property type="match status" value="1"/>
</dbReference>
<organism evidence="6 7">
    <name type="scientific">Pseudorhizobium flavum</name>
    <dbReference type="NCBI Taxonomy" id="1335061"/>
    <lineage>
        <taxon>Bacteria</taxon>
        <taxon>Pseudomonadati</taxon>
        <taxon>Pseudomonadota</taxon>
        <taxon>Alphaproteobacteria</taxon>
        <taxon>Hyphomicrobiales</taxon>
        <taxon>Rhizobiaceae</taxon>
        <taxon>Rhizobium/Agrobacterium group</taxon>
        <taxon>Pseudorhizobium</taxon>
    </lineage>
</organism>
<dbReference type="InterPro" id="IPR036188">
    <property type="entry name" value="FAD/NAD-bd_sf"/>
</dbReference>
<dbReference type="PRINTS" id="PR00419">
    <property type="entry name" value="ADXRDTASE"/>
</dbReference>
<evidence type="ECO:0000259" key="5">
    <source>
        <dbReference type="Pfam" id="PF22780"/>
    </source>
</evidence>
<gene>
    <name evidence="6" type="ORF">HNQ75_002365</name>
</gene>
<proteinExistence type="predicted"/>
<sequence length="403" mass="43294">MQGKTIAIIGGGPAGLMAAEVLSADGCDVTVYDAMPTFGRKFLLAGKSGLNITHSEEFKTFRTRFGSANARLRPALDEFTPQDIRNWAQGLGTETFVGSSGRVFPRVMKASPLLRSWLRRLEHQGVRLMPRHCWIGFENGGYAFDTAAGPLLVRADACLLALGGASWPRLGSDAAWVPWLKARNVRIIPFRPANCGFDVAWSDAFRERFAGSPVKSVTATSEAGTIQGEFVISRHGIEGSLVYAHAAALRDQLELTGGAALVVDLAPGRIEGRLARDLARQDRKASFANRLRKATGLDGVKAALLRECVPDASLLDAETIASRIKALPIPLLRPRPIEEAISSAGGIAWSALDETFMLKQLPGVFVAGEMIDWEAPTGGYLLTACLATGRAAARGIEEWLAGR</sequence>
<evidence type="ECO:0000259" key="4">
    <source>
        <dbReference type="Pfam" id="PF03486"/>
    </source>
</evidence>
<keyword evidence="7" id="KW-1185">Reference proteome</keyword>
<reference evidence="6 7" key="1">
    <citation type="submission" date="2020-08" db="EMBL/GenBank/DDBJ databases">
        <title>Genomic Encyclopedia of Type Strains, Phase IV (KMG-IV): sequencing the most valuable type-strain genomes for metagenomic binning, comparative biology and taxonomic classification.</title>
        <authorList>
            <person name="Goeker M."/>
        </authorList>
    </citation>
    <scope>NUCLEOTIDE SEQUENCE [LARGE SCALE GENOMIC DNA]</scope>
    <source>
        <strain evidence="6 7">DSM 102134</strain>
    </source>
</reference>
<dbReference type="InterPro" id="IPR004792">
    <property type="entry name" value="BaiN-like"/>
</dbReference>
<dbReference type="Pfam" id="PF22780">
    <property type="entry name" value="HI0933_like_1st"/>
    <property type="match status" value="1"/>
</dbReference>
<dbReference type="NCBIfam" id="TIGR00275">
    <property type="entry name" value="aminoacetone oxidase family FAD-binding enzyme"/>
    <property type="match status" value="1"/>
</dbReference>
<name>A0A7W9Z0E2_9HYPH</name>
<dbReference type="NCBIfam" id="TIGR03862">
    <property type="entry name" value="flavo_PP4765"/>
    <property type="match status" value="1"/>
</dbReference>
<dbReference type="PANTHER" id="PTHR42887">
    <property type="entry name" value="OS12G0638800 PROTEIN"/>
    <property type="match status" value="1"/>
</dbReference>
<comment type="cofactor">
    <cofactor evidence="1">
        <name>FAD</name>
        <dbReference type="ChEBI" id="CHEBI:57692"/>
    </cofactor>
</comment>
<evidence type="ECO:0000313" key="7">
    <source>
        <dbReference type="Proteomes" id="UP000535501"/>
    </source>
</evidence>
<evidence type="ECO:0000313" key="6">
    <source>
        <dbReference type="EMBL" id="MBB6180386.1"/>
    </source>
</evidence>
<dbReference type="PANTHER" id="PTHR42887:SF1">
    <property type="entry name" value="BLR3961 PROTEIN"/>
    <property type="match status" value="1"/>
</dbReference>
<dbReference type="InterPro" id="IPR023166">
    <property type="entry name" value="BaiN-like_dom_sf"/>
</dbReference>
<evidence type="ECO:0000256" key="1">
    <source>
        <dbReference type="ARBA" id="ARBA00001974"/>
    </source>
</evidence>
<keyword evidence="3" id="KW-0274">FAD</keyword>
<accession>A0A7W9Z0E2</accession>
<dbReference type="Proteomes" id="UP000535501">
    <property type="component" value="Unassembled WGS sequence"/>
</dbReference>
<dbReference type="Gene3D" id="1.10.8.260">
    <property type="entry name" value="HI0933 insert domain-like"/>
    <property type="match status" value="1"/>
</dbReference>
<dbReference type="InterPro" id="IPR022460">
    <property type="entry name" value="Flavoprotein_PP4765"/>
</dbReference>
<dbReference type="SUPFAM" id="SSF160996">
    <property type="entry name" value="HI0933 insert domain-like"/>
    <property type="match status" value="1"/>
</dbReference>
<protein>
    <recommendedName>
        <fullName evidence="8">TIGR03862 family flavoprotein</fullName>
    </recommendedName>
</protein>
<feature type="domain" description="RsdA/BaiN/AoA(So)-like insert" evidence="5">
    <location>
        <begin position="191"/>
        <end position="342"/>
    </location>
</feature>
<feature type="domain" description="RsdA/BaiN/AoA(So)-like Rossmann fold-like" evidence="4">
    <location>
        <begin position="5"/>
        <end position="394"/>
    </location>
</feature>
<dbReference type="InterPro" id="IPR057661">
    <property type="entry name" value="RsdA/BaiN/AoA(So)_Rossmann"/>
</dbReference>